<organism evidence="2">
    <name type="scientific">Salmonella enterica</name>
    <name type="common">Salmonella choleraesuis</name>
    <dbReference type="NCBI Taxonomy" id="28901"/>
    <lineage>
        <taxon>Bacteria</taxon>
        <taxon>Pseudomonadati</taxon>
        <taxon>Pseudomonadota</taxon>
        <taxon>Gammaproteobacteria</taxon>
        <taxon>Enterobacterales</taxon>
        <taxon>Enterobacteriaceae</taxon>
        <taxon>Salmonella</taxon>
    </lineage>
</organism>
<gene>
    <name evidence="2" type="ORF">F8330_22220</name>
</gene>
<feature type="compositionally biased region" description="Pro residues" evidence="1">
    <location>
        <begin position="24"/>
        <end position="77"/>
    </location>
</feature>
<evidence type="ECO:0000313" key="2">
    <source>
        <dbReference type="EMBL" id="ECZ7154274.1"/>
    </source>
</evidence>
<dbReference type="AlphaFoldDB" id="A0A624UN38"/>
<feature type="region of interest" description="Disordered" evidence="1">
    <location>
        <begin position="1"/>
        <end position="86"/>
    </location>
</feature>
<evidence type="ECO:0000256" key="1">
    <source>
        <dbReference type="SAM" id="MobiDB-lite"/>
    </source>
</evidence>
<feature type="compositionally biased region" description="Polar residues" evidence="1">
    <location>
        <begin position="1"/>
        <end position="14"/>
    </location>
</feature>
<dbReference type="EMBL" id="AALHON010000091">
    <property type="protein sequence ID" value="ECZ7154274.1"/>
    <property type="molecule type" value="Genomic_DNA"/>
</dbReference>
<feature type="non-terminal residue" evidence="2">
    <location>
        <position position="1"/>
    </location>
</feature>
<comment type="caution">
    <text evidence="2">The sequence shown here is derived from an EMBL/GenBank/DDBJ whole genome shotgun (WGS) entry which is preliminary data.</text>
</comment>
<reference evidence="2" key="1">
    <citation type="submission" date="2019-10" db="EMBL/GenBank/DDBJ databases">
        <authorList>
            <consortium name="PulseNet: The National Subtyping Network for Foodborne Disease Surveillance"/>
            <person name="Tarr C.L."/>
            <person name="Trees E."/>
            <person name="Katz L.S."/>
            <person name="Carleton-Romer H.A."/>
            <person name="Stroika S."/>
            <person name="Kucerova Z."/>
            <person name="Roache K.F."/>
            <person name="Sabol A.L."/>
            <person name="Besser J."/>
            <person name="Gerner-Smidt P."/>
        </authorList>
    </citation>
    <scope>NUCLEOTIDE SEQUENCE</scope>
    <source>
        <strain evidence="2">PNUSAS104160</strain>
    </source>
</reference>
<proteinExistence type="predicted"/>
<name>A0A624UN38_SALER</name>
<sequence>ITSSMDGESDNSLALTGFQKRFPTPEPELPLPPPPPPPPLPPPPPPLPGARPPLPGALPPLPGAIPPLPGALPPLPGAPQVSDQIDFGPDEAAAYHIFKAQMMEFLHLVPSPPPLLF</sequence>
<protein>
    <submittedName>
        <fullName evidence="2">Uncharacterized protein</fullName>
    </submittedName>
</protein>
<accession>A0A624UN38</accession>